<feature type="active site" evidence="5">
    <location>
        <position position="45"/>
    </location>
</feature>
<evidence type="ECO:0000256" key="1">
    <source>
        <dbReference type="ARBA" id="ARBA00000677"/>
    </source>
</evidence>
<feature type="domain" description="Peptidase S26" evidence="7">
    <location>
        <begin position="15"/>
        <end position="179"/>
    </location>
</feature>
<evidence type="ECO:0000256" key="6">
    <source>
        <dbReference type="RuleBase" id="RU362042"/>
    </source>
</evidence>
<keyword evidence="6" id="KW-0812">Transmembrane</keyword>
<dbReference type="Pfam" id="PF10502">
    <property type="entry name" value="Peptidase_S26"/>
    <property type="match status" value="1"/>
</dbReference>
<dbReference type="GO" id="GO:0009003">
    <property type="term" value="F:signal peptidase activity"/>
    <property type="evidence" value="ECO:0007669"/>
    <property type="project" value="UniProtKB-EC"/>
</dbReference>
<dbReference type="RefSeq" id="WP_109306271.1">
    <property type="nucleotide sequence ID" value="NZ_BJUF01000023.1"/>
</dbReference>
<dbReference type="GO" id="GO:0006465">
    <property type="term" value="P:signal peptide processing"/>
    <property type="evidence" value="ECO:0007669"/>
    <property type="project" value="InterPro"/>
</dbReference>
<accession>A0A2U3AKJ6</accession>
<dbReference type="EC" id="3.4.21.89" evidence="3 6"/>
<dbReference type="PRINTS" id="PR00727">
    <property type="entry name" value="LEADERPTASE"/>
</dbReference>
<dbReference type="SUPFAM" id="SSF51306">
    <property type="entry name" value="LexA/Signal peptidase"/>
    <property type="match status" value="1"/>
</dbReference>
<evidence type="ECO:0000313" key="8">
    <source>
        <dbReference type="EMBL" id="PWI25045.1"/>
    </source>
</evidence>
<evidence type="ECO:0000256" key="3">
    <source>
        <dbReference type="ARBA" id="ARBA00013208"/>
    </source>
</evidence>
<dbReference type="Proteomes" id="UP000245938">
    <property type="component" value="Unassembled WGS sequence"/>
</dbReference>
<dbReference type="PROSITE" id="PS00761">
    <property type="entry name" value="SPASE_I_3"/>
    <property type="match status" value="1"/>
</dbReference>
<dbReference type="PANTHER" id="PTHR43390">
    <property type="entry name" value="SIGNAL PEPTIDASE I"/>
    <property type="match status" value="1"/>
</dbReference>
<keyword evidence="6" id="KW-1133">Transmembrane helix</keyword>
<proteinExistence type="inferred from homology"/>
<dbReference type="EMBL" id="QFVR01000012">
    <property type="protein sequence ID" value="PWI25045.1"/>
    <property type="molecule type" value="Genomic_DNA"/>
</dbReference>
<keyword evidence="6" id="KW-0472">Membrane</keyword>
<dbReference type="OrthoDB" id="9802919at2"/>
<evidence type="ECO:0000256" key="2">
    <source>
        <dbReference type="ARBA" id="ARBA00004401"/>
    </source>
</evidence>
<dbReference type="InterPro" id="IPR019757">
    <property type="entry name" value="Pept_S26A_signal_pept_1_Lys-AS"/>
</dbReference>
<dbReference type="AlphaFoldDB" id="A0A2U3AKJ6"/>
<reference evidence="8 9" key="1">
    <citation type="submission" date="2018-05" db="EMBL/GenBank/DDBJ databases">
        <title>Kurthia sibirica genome sequence.</title>
        <authorList>
            <person name="Maclea K.S."/>
            <person name="Goen A.E."/>
        </authorList>
    </citation>
    <scope>NUCLEOTIDE SEQUENCE [LARGE SCALE GENOMIC DNA]</scope>
    <source>
        <strain evidence="8 9">ATCC 49154</strain>
    </source>
</reference>
<comment type="catalytic activity">
    <reaction evidence="1 6">
        <text>Cleavage of hydrophobic, N-terminal signal or leader sequences from secreted and periplasmic proteins.</text>
        <dbReference type="EC" id="3.4.21.89"/>
    </reaction>
</comment>
<dbReference type="Gene3D" id="2.10.109.10">
    <property type="entry name" value="Umud Fragment, subunit A"/>
    <property type="match status" value="1"/>
</dbReference>
<dbReference type="GO" id="GO:0005886">
    <property type="term" value="C:plasma membrane"/>
    <property type="evidence" value="ECO:0007669"/>
    <property type="project" value="UniProtKB-SubCell"/>
</dbReference>
<dbReference type="InterPro" id="IPR036286">
    <property type="entry name" value="LexA/Signal_pep-like_sf"/>
</dbReference>
<dbReference type="GO" id="GO:0004252">
    <property type="term" value="F:serine-type endopeptidase activity"/>
    <property type="evidence" value="ECO:0007669"/>
    <property type="project" value="InterPro"/>
</dbReference>
<feature type="active site" evidence="5">
    <location>
        <position position="83"/>
    </location>
</feature>
<comment type="caution">
    <text evidence="8">The sequence shown here is derived from an EMBL/GenBank/DDBJ whole genome shotgun (WGS) entry which is preliminary data.</text>
</comment>
<evidence type="ECO:0000313" key="9">
    <source>
        <dbReference type="Proteomes" id="UP000245938"/>
    </source>
</evidence>
<protein>
    <recommendedName>
        <fullName evidence="3 6">Signal peptidase I</fullName>
        <ecNumber evidence="3 6">3.4.21.89</ecNumber>
    </recommendedName>
</protein>
<dbReference type="PANTHER" id="PTHR43390:SF8">
    <property type="entry name" value="SIGNAL PEPTIDASE I"/>
    <property type="match status" value="1"/>
</dbReference>
<keyword evidence="9" id="KW-1185">Reference proteome</keyword>
<feature type="transmembrane region" description="Helical" evidence="6">
    <location>
        <begin position="17"/>
        <end position="36"/>
    </location>
</feature>
<dbReference type="PROSITE" id="PS00760">
    <property type="entry name" value="SPASE_I_2"/>
    <property type="match status" value="1"/>
</dbReference>
<gene>
    <name evidence="8" type="primary">lepB</name>
    <name evidence="8" type="ORF">DEX24_09875</name>
</gene>
<keyword evidence="6" id="KW-0645">Protease</keyword>
<evidence type="ECO:0000256" key="5">
    <source>
        <dbReference type="PIRSR" id="PIRSR600223-1"/>
    </source>
</evidence>
<dbReference type="NCBIfam" id="TIGR02227">
    <property type="entry name" value="sigpep_I_bact"/>
    <property type="match status" value="1"/>
</dbReference>
<keyword evidence="4 6" id="KW-0378">Hydrolase</keyword>
<dbReference type="InterPro" id="IPR000223">
    <property type="entry name" value="Pept_S26A_signal_pept_1"/>
</dbReference>
<organism evidence="8 9">
    <name type="scientific">Kurthia sibirica</name>
    <dbReference type="NCBI Taxonomy" id="202750"/>
    <lineage>
        <taxon>Bacteria</taxon>
        <taxon>Bacillati</taxon>
        <taxon>Bacillota</taxon>
        <taxon>Bacilli</taxon>
        <taxon>Bacillales</taxon>
        <taxon>Caryophanaceae</taxon>
        <taxon>Kurthia</taxon>
    </lineage>
</organism>
<evidence type="ECO:0000259" key="7">
    <source>
        <dbReference type="Pfam" id="PF10502"/>
    </source>
</evidence>
<sequence>MEHTEKKPSKGKELMSWVWPIIIAVAIAFLCRQFLFAPVTVKGESMENTYHNNDRVIISKISKVERFDVIVFLAPDVEDHYIKRVIGMPGDTVKMVDDTLYVNDKKYEETYEADHVKEYKADGVNFTEDFTMQDITGEKVVPDGQYFVLGDNRQNSADSREYGFISKDSVDGVVVFKFWPWTSK</sequence>
<comment type="similarity">
    <text evidence="6">Belongs to the peptidase S26 family.</text>
</comment>
<dbReference type="InterPro" id="IPR019758">
    <property type="entry name" value="Pept_S26A_signal_pept_1_CS"/>
</dbReference>
<evidence type="ECO:0000256" key="4">
    <source>
        <dbReference type="ARBA" id="ARBA00022801"/>
    </source>
</evidence>
<dbReference type="CDD" id="cd06530">
    <property type="entry name" value="S26_SPase_I"/>
    <property type="match status" value="1"/>
</dbReference>
<name>A0A2U3AKJ6_9BACL</name>
<dbReference type="InterPro" id="IPR019533">
    <property type="entry name" value="Peptidase_S26"/>
</dbReference>
<comment type="subcellular location">
    <subcellularLocation>
        <location evidence="2">Cell membrane</location>
        <topology evidence="2">Single-pass type II membrane protein</topology>
    </subcellularLocation>
    <subcellularLocation>
        <location evidence="6">Membrane</location>
        <topology evidence="6">Single-pass type II membrane protein</topology>
    </subcellularLocation>
</comment>